<dbReference type="Proteomes" id="UP000001876">
    <property type="component" value="Unassembled WGS sequence"/>
</dbReference>
<dbReference type="KEGG" id="mpp:MICPUCDRAFT_49748"/>
<dbReference type="OrthoDB" id="448250at2759"/>
<evidence type="ECO:0000256" key="4">
    <source>
        <dbReference type="ARBA" id="ARBA00022989"/>
    </source>
</evidence>
<gene>
    <name evidence="9" type="primary">RER1</name>
    <name evidence="9" type="ORF">MICPUCDRAFT_49748</name>
</gene>
<protein>
    <recommendedName>
        <fullName evidence="6">Protein RER1</fullName>
    </recommendedName>
</protein>
<dbReference type="PANTHER" id="PTHR10743">
    <property type="entry name" value="PROTEIN RER1"/>
    <property type="match status" value="1"/>
</dbReference>
<accession>C1N6U7</accession>
<comment type="similarity">
    <text evidence="2 6">Belongs to the RER1 family.</text>
</comment>
<evidence type="ECO:0000256" key="1">
    <source>
        <dbReference type="ARBA" id="ARBA00004141"/>
    </source>
</evidence>
<evidence type="ECO:0000256" key="8">
    <source>
        <dbReference type="SAM" id="Phobius"/>
    </source>
</evidence>
<comment type="function">
    <text evidence="6">Involved in the retrieval of endoplasmic reticulum membrane proteins from the early Golgi compartment.</text>
</comment>
<reference evidence="9 10" key="1">
    <citation type="journal article" date="2009" name="Science">
        <title>Green evolution and dynamic adaptations revealed by genomes of the marine picoeukaryotes Micromonas.</title>
        <authorList>
            <person name="Worden A.Z."/>
            <person name="Lee J.H."/>
            <person name="Mock T."/>
            <person name="Rouze P."/>
            <person name="Simmons M.P."/>
            <person name="Aerts A.L."/>
            <person name="Allen A.E."/>
            <person name="Cuvelier M.L."/>
            <person name="Derelle E."/>
            <person name="Everett M.V."/>
            <person name="Foulon E."/>
            <person name="Grimwood J."/>
            <person name="Gundlach H."/>
            <person name="Henrissat B."/>
            <person name="Napoli C."/>
            <person name="McDonald S.M."/>
            <person name="Parker M.S."/>
            <person name="Rombauts S."/>
            <person name="Salamov A."/>
            <person name="Von Dassow P."/>
            <person name="Badger J.H."/>
            <person name="Coutinho P.M."/>
            <person name="Demir E."/>
            <person name="Dubchak I."/>
            <person name="Gentemann C."/>
            <person name="Eikrem W."/>
            <person name="Gready J.E."/>
            <person name="John U."/>
            <person name="Lanier W."/>
            <person name="Lindquist E.A."/>
            <person name="Lucas S."/>
            <person name="Mayer K.F."/>
            <person name="Moreau H."/>
            <person name="Not F."/>
            <person name="Otillar R."/>
            <person name="Panaud O."/>
            <person name="Pangilinan J."/>
            <person name="Paulsen I."/>
            <person name="Piegu B."/>
            <person name="Poliakov A."/>
            <person name="Robbens S."/>
            <person name="Schmutz J."/>
            <person name="Toulza E."/>
            <person name="Wyss T."/>
            <person name="Zelensky A."/>
            <person name="Zhou K."/>
            <person name="Armbrust E.V."/>
            <person name="Bhattacharya D."/>
            <person name="Goodenough U.W."/>
            <person name="Van de Peer Y."/>
            <person name="Grigoriev I.V."/>
        </authorList>
    </citation>
    <scope>NUCLEOTIDE SEQUENCE [LARGE SCALE GENOMIC DNA]</scope>
    <source>
        <strain evidence="9 10">CCMP1545</strain>
    </source>
</reference>
<dbReference type="RefSeq" id="XP_003063616.1">
    <property type="nucleotide sequence ID" value="XM_003063570.1"/>
</dbReference>
<dbReference type="GO" id="GO:0006621">
    <property type="term" value="P:protein retention in ER lumen"/>
    <property type="evidence" value="ECO:0007669"/>
    <property type="project" value="TreeGrafter"/>
</dbReference>
<dbReference type="GO" id="GO:0000139">
    <property type="term" value="C:Golgi membrane"/>
    <property type="evidence" value="ECO:0007669"/>
    <property type="project" value="TreeGrafter"/>
</dbReference>
<organism evidence="10">
    <name type="scientific">Micromonas pusilla (strain CCMP1545)</name>
    <name type="common">Picoplanktonic green alga</name>
    <dbReference type="NCBI Taxonomy" id="564608"/>
    <lineage>
        <taxon>Eukaryota</taxon>
        <taxon>Viridiplantae</taxon>
        <taxon>Chlorophyta</taxon>
        <taxon>Mamiellophyceae</taxon>
        <taxon>Mamiellales</taxon>
        <taxon>Mamiellaceae</taxon>
        <taxon>Micromonas</taxon>
    </lineage>
</organism>
<proteinExistence type="inferred from homology"/>
<feature type="region of interest" description="Disordered" evidence="7">
    <location>
        <begin position="172"/>
        <end position="193"/>
    </location>
</feature>
<feature type="transmembrane region" description="Helical" evidence="8">
    <location>
        <begin position="36"/>
        <end position="52"/>
    </location>
</feature>
<dbReference type="GO" id="GO:0005783">
    <property type="term" value="C:endoplasmic reticulum"/>
    <property type="evidence" value="ECO:0007669"/>
    <property type="project" value="GOC"/>
</dbReference>
<evidence type="ECO:0000313" key="9">
    <source>
        <dbReference type="EMBL" id="EEH51989.1"/>
    </source>
</evidence>
<dbReference type="PANTHER" id="PTHR10743:SF0">
    <property type="entry name" value="PROTEIN RER1"/>
    <property type="match status" value="1"/>
</dbReference>
<comment type="subcellular location">
    <subcellularLocation>
        <location evidence="1">Membrane</location>
        <topology evidence="1">Multi-pass membrane protein</topology>
    </subcellularLocation>
</comment>
<feature type="transmembrane region" description="Helical" evidence="8">
    <location>
        <begin position="132"/>
        <end position="149"/>
    </location>
</feature>
<evidence type="ECO:0000256" key="5">
    <source>
        <dbReference type="ARBA" id="ARBA00023136"/>
    </source>
</evidence>
<dbReference type="STRING" id="564608.C1N6U7"/>
<evidence type="ECO:0000256" key="6">
    <source>
        <dbReference type="PIRNR" id="PIRNR016013"/>
    </source>
</evidence>
<evidence type="ECO:0000256" key="2">
    <source>
        <dbReference type="ARBA" id="ARBA00006070"/>
    </source>
</evidence>
<dbReference type="OMA" id="PYILYRW"/>
<dbReference type="EMBL" id="GG663749">
    <property type="protein sequence ID" value="EEH51989.1"/>
    <property type="molecule type" value="Genomic_DNA"/>
</dbReference>
<keyword evidence="5 6" id="KW-0472">Membrane</keyword>
<evidence type="ECO:0000256" key="7">
    <source>
        <dbReference type="SAM" id="MobiDB-lite"/>
    </source>
</evidence>
<keyword evidence="4 8" id="KW-1133">Transmembrane helix</keyword>
<dbReference type="GeneID" id="9689234"/>
<feature type="transmembrane region" description="Helical" evidence="8">
    <location>
        <begin position="59"/>
        <end position="79"/>
    </location>
</feature>
<dbReference type="AlphaFoldDB" id="C1N6U7"/>
<keyword evidence="3 8" id="KW-0812">Transmembrane</keyword>
<sequence>MPSAEDSSRAAQLQAQLERKFQTYLDKSVPHVSQRWSAFACVALVYLVRAYFLKGYYIVTYGLGIYNLNLLIGFMTPQMDMTEDGPSLPTSGNEEFKPFVRRLPEFKFWYRSAKSVCVAFCMTFCPAFDLPVFWPILLMYFIMLLFMTMKQQVKHMLKYKYVPFSWGKKQYGKGGTGGASADAATAGLKKDNK</sequence>
<dbReference type="InterPro" id="IPR004932">
    <property type="entry name" value="Rer1"/>
</dbReference>
<keyword evidence="10" id="KW-1185">Reference proteome</keyword>
<dbReference type="PIRSF" id="PIRSF016013">
    <property type="entry name" value="AtER_Rer1p"/>
    <property type="match status" value="1"/>
</dbReference>
<evidence type="ECO:0000256" key="3">
    <source>
        <dbReference type="ARBA" id="ARBA00022692"/>
    </source>
</evidence>
<dbReference type="GO" id="GO:0006890">
    <property type="term" value="P:retrograde vesicle-mediated transport, Golgi to endoplasmic reticulum"/>
    <property type="evidence" value="ECO:0007669"/>
    <property type="project" value="TreeGrafter"/>
</dbReference>
<dbReference type="Pfam" id="PF03248">
    <property type="entry name" value="Rer1"/>
    <property type="match status" value="1"/>
</dbReference>
<dbReference type="eggNOG" id="KOG1688">
    <property type="taxonomic scope" value="Eukaryota"/>
</dbReference>
<name>C1N6U7_MICPC</name>
<evidence type="ECO:0000313" key="10">
    <source>
        <dbReference type="Proteomes" id="UP000001876"/>
    </source>
</evidence>